<gene>
    <name evidence="1" type="ORF">SBAD_LOCUS5185</name>
</gene>
<evidence type="ECO:0000313" key="1">
    <source>
        <dbReference type="EMBL" id="VDP06508.1"/>
    </source>
</evidence>
<reference evidence="3" key="1">
    <citation type="submission" date="2016-06" db="UniProtKB">
        <authorList>
            <consortium name="WormBaseParasite"/>
        </authorList>
    </citation>
    <scope>IDENTIFICATION</scope>
</reference>
<sequence>MPSIIASDPEATVVKSRPTSSCVLNKYSLLDIVGKAVEKAEATAGGRCGKEKRRNEVHVCLQRFVPRLRPSVSMVNLEVLKKNLEVCPANVDNGGHIYEW</sequence>
<protein>
    <submittedName>
        <fullName evidence="1 3">Uncharacterized protein</fullName>
    </submittedName>
</protein>
<name>A0A183INI9_9BILA</name>
<proteinExistence type="predicted"/>
<dbReference type="AlphaFoldDB" id="A0A183INI9"/>
<dbReference type="Proteomes" id="UP000270296">
    <property type="component" value="Unassembled WGS sequence"/>
</dbReference>
<evidence type="ECO:0000313" key="3">
    <source>
        <dbReference type="WBParaSite" id="SBAD_0000539501-mRNA-1"/>
    </source>
</evidence>
<evidence type="ECO:0000313" key="2">
    <source>
        <dbReference type="Proteomes" id="UP000270296"/>
    </source>
</evidence>
<keyword evidence="2" id="KW-1185">Reference proteome</keyword>
<dbReference type="WBParaSite" id="SBAD_0000539501-mRNA-1">
    <property type="protein sequence ID" value="SBAD_0000539501-mRNA-1"/>
    <property type="gene ID" value="SBAD_0000539501"/>
</dbReference>
<accession>A0A183INI9</accession>
<organism evidence="3">
    <name type="scientific">Soboliphyme baturini</name>
    <dbReference type="NCBI Taxonomy" id="241478"/>
    <lineage>
        <taxon>Eukaryota</taxon>
        <taxon>Metazoa</taxon>
        <taxon>Ecdysozoa</taxon>
        <taxon>Nematoda</taxon>
        <taxon>Enoplea</taxon>
        <taxon>Dorylaimia</taxon>
        <taxon>Dioctophymatida</taxon>
        <taxon>Dioctophymatoidea</taxon>
        <taxon>Soboliphymatidae</taxon>
        <taxon>Soboliphyme</taxon>
    </lineage>
</organism>
<dbReference type="EMBL" id="UZAM01008808">
    <property type="protein sequence ID" value="VDP06508.1"/>
    <property type="molecule type" value="Genomic_DNA"/>
</dbReference>
<reference evidence="1 2" key="2">
    <citation type="submission" date="2018-11" db="EMBL/GenBank/DDBJ databases">
        <authorList>
            <consortium name="Pathogen Informatics"/>
        </authorList>
    </citation>
    <scope>NUCLEOTIDE SEQUENCE [LARGE SCALE GENOMIC DNA]</scope>
</reference>